<dbReference type="AlphaFoldDB" id="A0A4Y2CS04"/>
<organism evidence="2 3">
    <name type="scientific">Araneus ventricosus</name>
    <name type="common">Orbweaver spider</name>
    <name type="synonym">Epeira ventricosa</name>
    <dbReference type="NCBI Taxonomy" id="182803"/>
    <lineage>
        <taxon>Eukaryota</taxon>
        <taxon>Metazoa</taxon>
        <taxon>Ecdysozoa</taxon>
        <taxon>Arthropoda</taxon>
        <taxon>Chelicerata</taxon>
        <taxon>Arachnida</taxon>
        <taxon>Araneae</taxon>
        <taxon>Araneomorphae</taxon>
        <taxon>Entelegynae</taxon>
        <taxon>Araneoidea</taxon>
        <taxon>Araneidae</taxon>
        <taxon>Araneus</taxon>
    </lineage>
</organism>
<keyword evidence="3" id="KW-1185">Reference proteome</keyword>
<evidence type="ECO:0000313" key="3">
    <source>
        <dbReference type="Proteomes" id="UP000499080"/>
    </source>
</evidence>
<name>A0A4Y2CS04_ARAVE</name>
<dbReference type="Proteomes" id="UP000499080">
    <property type="component" value="Unassembled WGS sequence"/>
</dbReference>
<evidence type="ECO:0000313" key="2">
    <source>
        <dbReference type="EMBL" id="GBM06587.1"/>
    </source>
</evidence>
<gene>
    <name evidence="2" type="ORF">AVEN_220029_1</name>
</gene>
<evidence type="ECO:0000256" key="1">
    <source>
        <dbReference type="SAM" id="MobiDB-lite"/>
    </source>
</evidence>
<accession>A0A4Y2CS04</accession>
<proteinExistence type="predicted"/>
<dbReference type="EMBL" id="BGPR01000231">
    <property type="protein sequence ID" value="GBM06587.1"/>
    <property type="molecule type" value="Genomic_DNA"/>
</dbReference>
<protein>
    <submittedName>
        <fullName evidence="2">Uncharacterized protein</fullName>
    </submittedName>
</protein>
<sequence>MIERARISVQCSFMDKPRSPSSKVSDSEPDGSNPLPLKIRHVLGLLHVKSYIGGKTPSRWCGAEVWRVGACSGDEFRANANRMAVAQVYPRHVQQGSNRRRQPITPNA</sequence>
<reference evidence="2 3" key="1">
    <citation type="journal article" date="2019" name="Sci. Rep.">
        <title>Orb-weaving spider Araneus ventricosus genome elucidates the spidroin gene catalogue.</title>
        <authorList>
            <person name="Kono N."/>
            <person name="Nakamura H."/>
            <person name="Ohtoshi R."/>
            <person name="Moran D.A.P."/>
            <person name="Shinohara A."/>
            <person name="Yoshida Y."/>
            <person name="Fujiwara M."/>
            <person name="Mori M."/>
            <person name="Tomita M."/>
            <person name="Arakawa K."/>
        </authorList>
    </citation>
    <scope>NUCLEOTIDE SEQUENCE [LARGE SCALE GENOMIC DNA]</scope>
</reference>
<feature type="region of interest" description="Disordered" evidence="1">
    <location>
        <begin position="13"/>
        <end position="35"/>
    </location>
</feature>
<comment type="caution">
    <text evidence="2">The sequence shown here is derived from an EMBL/GenBank/DDBJ whole genome shotgun (WGS) entry which is preliminary data.</text>
</comment>